<dbReference type="EMBL" id="JARKIB010000009">
    <property type="protein sequence ID" value="KAJ7776113.1"/>
    <property type="molecule type" value="Genomic_DNA"/>
</dbReference>
<reference evidence="1" key="1">
    <citation type="submission" date="2023-03" db="EMBL/GenBank/DDBJ databases">
        <title>Massive genome expansion in bonnet fungi (Mycena s.s.) driven by repeated elements and novel gene families across ecological guilds.</title>
        <authorList>
            <consortium name="Lawrence Berkeley National Laboratory"/>
            <person name="Harder C.B."/>
            <person name="Miyauchi S."/>
            <person name="Viragh M."/>
            <person name="Kuo A."/>
            <person name="Thoen E."/>
            <person name="Andreopoulos B."/>
            <person name="Lu D."/>
            <person name="Skrede I."/>
            <person name="Drula E."/>
            <person name="Henrissat B."/>
            <person name="Morin E."/>
            <person name="Kohler A."/>
            <person name="Barry K."/>
            <person name="LaButti K."/>
            <person name="Morin E."/>
            <person name="Salamov A."/>
            <person name="Lipzen A."/>
            <person name="Mereny Z."/>
            <person name="Hegedus B."/>
            <person name="Baldrian P."/>
            <person name="Stursova M."/>
            <person name="Weitz H."/>
            <person name="Taylor A."/>
            <person name="Grigoriev I.V."/>
            <person name="Nagy L.G."/>
            <person name="Martin F."/>
            <person name="Kauserud H."/>
        </authorList>
    </citation>
    <scope>NUCLEOTIDE SEQUENCE</scope>
    <source>
        <strain evidence="1">CBHHK182m</strain>
    </source>
</reference>
<accession>A0AAD7NV56</accession>
<name>A0AAD7NV56_9AGAR</name>
<keyword evidence="2" id="KW-1185">Reference proteome</keyword>
<protein>
    <submittedName>
        <fullName evidence="1">Uncharacterized protein</fullName>
    </submittedName>
</protein>
<organism evidence="1 2">
    <name type="scientific">Mycena metata</name>
    <dbReference type="NCBI Taxonomy" id="1033252"/>
    <lineage>
        <taxon>Eukaryota</taxon>
        <taxon>Fungi</taxon>
        <taxon>Dikarya</taxon>
        <taxon>Basidiomycota</taxon>
        <taxon>Agaricomycotina</taxon>
        <taxon>Agaricomycetes</taxon>
        <taxon>Agaricomycetidae</taxon>
        <taxon>Agaricales</taxon>
        <taxon>Marasmiineae</taxon>
        <taxon>Mycenaceae</taxon>
        <taxon>Mycena</taxon>
    </lineage>
</organism>
<evidence type="ECO:0000313" key="2">
    <source>
        <dbReference type="Proteomes" id="UP001215598"/>
    </source>
</evidence>
<evidence type="ECO:0000313" key="1">
    <source>
        <dbReference type="EMBL" id="KAJ7776113.1"/>
    </source>
</evidence>
<proteinExistence type="predicted"/>
<dbReference type="AlphaFoldDB" id="A0AAD7NV56"/>
<comment type="caution">
    <text evidence="1">The sequence shown here is derived from an EMBL/GenBank/DDBJ whole genome shotgun (WGS) entry which is preliminary data.</text>
</comment>
<dbReference type="Proteomes" id="UP001215598">
    <property type="component" value="Unassembled WGS sequence"/>
</dbReference>
<gene>
    <name evidence="1" type="ORF">B0H16DRAFT_1001810</name>
</gene>
<sequence length="175" mass="19391">MRRRRAQVSEETAGVGKRSCMLKPTWCFTSTHTDVATLKLSVSTLALTAPNPRALSPLFREHTNAVHIFSLSRPWNTVGFVWTRVWLKMVMQDGESDGAESASGGERSRSYLSTRLQTRAYADPSAGVSAARTCASSYAEDFAPPAVSICTRFEPRRSRYHRSALPFPQAAFSFP</sequence>